<reference evidence="3" key="1">
    <citation type="submission" date="2013-07" db="EMBL/GenBank/DDBJ databases">
        <title>The Genome Sequence of Cryptococcus bestiolae CBS10118.</title>
        <authorList>
            <consortium name="The Broad Institute Genome Sequencing Platform"/>
            <person name="Cuomo C."/>
            <person name="Litvintseva A."/>
            <person name="Chen Y."/>
            <person name="Heitman J."/>
            <person name="Sun S."/>
            <person name="Springer D."/>
            <person name="Dromer F."/>
            <person name="Young S.K."/>
            <person name="Zeng Q."/>
            <person name="Gargeya S."/>
            <person name="Fitzgerald M."/>
            <person name="Abouelleil A."/>
            <person name="Alvarado L."/>
            <person name="Berlin A.M."/>
            <person name="Chapman S.B."/>
            <person name="Dewar J."/>
            <person name="Goldberg J."/>
            <person name="Griggs A."/>
            <person name="Gujja S."/>
            <person name="Hansen M."/>
            <person name="Howarth C."/>
            <person name="Imamovic A."/>
            <person name="Larimer J."/>
            <person name="McCowan C."/>
            <person name="Murphy C."/>
            <person name="Pearson M."/>
            <person name="Priest M."/>
            <person name="Roberts A."/>
            <person name="Saif S."/>
            <person name="Shea T."/>
            <person name="Sykes S."/>
            <person name="Wortman J."/>
            <person name="Nusbaum C."/>
            <person name="Birren B."/>
        </authorList>
    </citation>
    <scope>NUCLEOTIDE SEQUENCE [LARGE SCALE GENOMIC DNA]</scope>
    <source>
        <strain evidence="3">CBS 10118</strain>
    </source>
</reference>
<dbReference type="Pfam" id="PF00076">
    <property type="entry name" value="RRM_1"/>
    <property type="match status" value="1"/>
</dbReference>
<feature type="domain" description="RRM" evidence="2">
    <location>
        <begin position="104"/>
        <end position="176"/>
    </location>
</feature>
<sequence>MMPTYSLALMKAQQHLPTTEDGLYAAALYLVATKTGDYSVLDHLPGRITPFPYGIVRSHPIFYNSYDINKVCGMAYSLSNGYLHPSPYGGFDPRPVPYSQMGNTGIFCGGINPSIDEGMLYRIFSVTAEISWVHKIDDGFAAMIKFRKFSDAERCMWSLQGLVVRGRQLRLNYGNTKDQLVLYNALQHDVIGNAAPAGHNALQVDSGDISDAADSEDDAHLIDWEYDVSTSESEADELATPGEMTENGSPYHYLADLEPYLDDIVEHRNLHRYCASGPIEPPKL</sequence>
<dbReference type="VEuPathDB" id="FungiDB:I302_01992"/>
<keyword evidence="5" id="KW-1185">Reference proteome</keyword>
<name>A0A1B9G7Z7_9TREE</name>
<reference evidence="4" key="2">
    <citation type="submission" date="2013-07" db="EMBL/GenBank/DDBJ databases">
        <authorList>
            <consortium name="The Broad Institute Genome Sequencing Platform"/>
            <person name="Cuomo C."/>
            <person name="Litvintseva A."/>
            <person name="Chen Y."/>
            <person name="Heitman J."/>
            <person name="Sun S."/>
            <person name="Springer D."/>
            <person name="Dromer F."/>
            <person name="Young S.K."/>
            <person name="Zeng Q."/>
            <person name="Gargeya S."/>
            <person name="Fitzgerald M."/>
            <person name="Abouelleil A."/>
            <person name="Alvarado L."/>
            <person name="Berlin A.M."/>
            <person name="Chapman S.B."/>
            <person name="Dewar J."/>
            <person name="Goldberg J."/>
            <person name="Griggs A."/>
            <person name="Gujja S."/>
            <person name="Hansen M."/>
            <person name="Howarth C."/>
            <person name="Imamovic A."/>
            <person name="Larimer J."/>
            <person name="McCowan C."/>
            <person name="Murphy C."/>
            <person name="Pearson M."/>
            <person name="Priest M."/>
            <person name="Roberts A."/>
            <person name="Saif S."/>
            <person name="Shea T."/>
            <person name="Sykes S."/>
            <person name="Wortman J."/>
            <person name="Nusbaum C."/>
            <person name="Birren B."/>
        </authorList>
    </citation>
    <scope>NUCLEOTIDE SEQUENCE</scope>
    <source>
        <strain evidence="4">CBS 10118</strain>
    </source>
</reference>
<dbReference type="EMBL" id="CP144542">
    <property type="protein sequence ID" value="WVW81302.1"/>
    <property type="molecule type" value="Genomic_DNA"/>
</dbReference>
<proteinExistence type="predicted"/>
<dbReference type="GeneID" id="30206391"/>
<dbReference type="OrthoDB" id="446113at2759"/>
<dbReference type="InterPro" id="IPR000504">
    <property type="entry name" value="RRM_dom"/>
</dbReference>
<organism evidence="3">
    <name type="scientific">Kwoniella bestiolae CBS 10118</name>
    <dbReference type="NCBI Taxonomy" id="1296100"/>
    <lineage>
        <taxon>Eukaryota</taxon>
        <taxon>Fungi</taxon>
        <taxon>Dikarya</taxon>
        <taxon>Basidiomycota</taxon>
        <taxon>Agaricomycotina</taxon>
        <taxon>Tremellomycetes</taxon>
        <taxon>Tremellales</taxon>
        <taxon>Cryptococcaceae</taxon>
        <taxon>Kwoniella</taxon>
    </lineage>
</organism>
<reference evidence="3" key="3">
    <citation type="submission" date="2014-01" db="EMBL/GenBank/DDBJ databases">
        <title>Evolution of pathogenesis and genome organization in the Tremellales.</title>
        <authorList>
            <person name="Cuomo C."/>
            <person name="Litvintseva A."/>
            <person name="Heitman J."/>
            <person name="Chen Y."/>
            <person name="Sun S."/>
            <person name="Springer D."/>
            <person name="Dromer F."/>
            <person name="Young S."/>
            <person name="Zeng Q."/>
            <person name="Chapman S."/>
            <person name="Gujja S."/>
            <person name="Saif S."/>
            <person name="Birren B."/>
        </authorList>
    </citation>
    <scope>NUCLEOTIDE SEQUENCE</scope>
    <source>
        <strain evidence="3">CBS 10118</strain>
    </source>
</reference>
<dbReference type="Gene3D" id="3.30.70.330">
    <property type="match status" value="1"/>
</dbReference>
<evidence type="ECO:0000259" key="2">
    <source>
        <dbReference type="PROSITE" id="PS50102"/>
    </source>
</evidence>
<dbReference type="EMBL" id="KI894019">
    <property type="protein sequence ID" value="OCF27157.1"/>
    <property type="molecule type" value="Genomic_DNA"/>
</dbReference>
<dbReference type="RefSeq" id="XP_019048227.1">
    <property type="nucleotide sequence ID" value="XM_019188665.1"/>
</dbReference>
<dbReference type="InterPro" id="IPR035979">
    <property type="entry name" value="RBD_domain_sf"/>
</dbReference>
<dbReference type="Proteomes" id="UP000092730">
    <property type="component" value="Chromosome 2"/>
</dbReference>
<dbReference type="SMART" id="SM00360">
    <property type="entry name" value="RRM"/>
    <property type="match status" value="1"/>
</dbReference>
<evidence type="ECO:0000313" key="4">
    <source>
        <dbReference type="EMBL" id="WVW81302.1"/>
    </source>
</evidence>
<gene>
    <name evidence="3" type="ORF">I302_01992</name>
    <name evidence="4" type="ORF">I302_103293</name>
</gene>
<dbReference type="STRING" id="1296100.A0A1B9G7Z7"/>
<dbReference type="GO" id="GO:0003723">
    <property type="term" value="F:RNA binding"/>
    <property type="evidence" value="ECO:0007669"/>
    <property type="project" value="UniProtKB-UniRule"/>
</dbReference>
<evidence type="ECO:0000256" key="1">
    <source>
        <dbReference type="PROSITE-ProRule" id="PRU00176"/>
    </source>
</evidence>
<evidence type="ECO:0000313" key="3">
    <source>
        <dbReference type="EMBL" id="OCF27157.1"/>
    </source>
</evidence>
<dbReference type="AlphaFoldDB" id="A0A1B9G7Z7"/>
<accession>A0A1B9G7Z7</accession>
<evidence type="ECO:0000313" key="5">
    <source>
        <dbReference type="Proteomes" id="UP000092730"/>
    </source>
</evidence>
<dbReference type="PROSITE" id="PS50102">
    <property type="entry name" value="RRM"/>
    <property type="match status" value="1"/>
</dbReference>
<dbReference type="CDD" id="cd00590">
    <property type="entry name" value="RRM_SF"/>
    <property type="match status" value="1"/>
</dbReference>
<reference evidence="4" key="4">
    <citation type="submission" date="2024-02" db="EMBL/GenBank/DDBJ databases">
        <title>Comparative genomics of Cryptococcus and Kwoniella reveals pathogenesis evolution and contrasting modes of karyotype evolution via chromosome fusion or intercentromeric recombination.</title>
        <authorList>
            <person name="Coelho M.A."/>
            <person name="David-Palma M."/>
            <person name="Shea T."/>
            <person name="Bowers K."/>
            <person name="McGinley-Smith S."/>
            <person name="Mohammad A.W."/>
            <person name="Gnirke A."/>
            <person name="Yurkov A.M."/>
            <person name="Nowrousian M."/>
            <person name="Sun S."/>
            <person name="Cuomo C.A."/>
            <person name="Heitman J."/>
        </authorList>
    </citation>
    <scope>NUCLEOTIDE SEQUENCE</scope>
    <source>
        <strain evidence="4">CBS 10118</strain>
    </source>
</reference>
<protein>
    <recommendedName>
        <fullName evidence="2">RRM domain-containing protein</fullName>
    </recommendedName>
</protein>
<dbReference type="SUPFAM" id="SSF54928">
    <property type="entry name" value="RNA-binding domain, RBD"/>
    <property type="match status" value="1"/>
</dbReference>
<keyword evidence="1" id="KW-0694">RNA-binding</keyword>
<dbReference type="KEGG" id="kbi:30206391"/>
<dbReference type="InterPro" id="IPR012677">
    <property type="entry name" value="Nucleotide-bd_a/b_plait_sf"/>
</dbReference>